<comment type="similarity">
    <text evidence="1">Belongs to the DNase I family.</text>
</comment>
<evidence type="ECO:0000256" key="4">
    <source>
        <dbReference type="SAM" id="SignalP"/>
    </source>
</evidence>
<dbReference type="SUPFAM" id="SSF56219">
    <property type="entry name" value="DNase I-like"/>
    <property type="match status" value="1"/>
</dbReference>
<evidence type="ECO:0000313" key="6">
    <source>
        <dbReference type="EMBL" id="KAK7500106.1"/>
    </source>
</evidence>
<evidence type="ECO:0000256" key="1">
    <source>
        <dbReference type="ARBA" id="ARBA00007359"/>
    </source>
</evidence>
<dbReference type="Pfam" id="PF03372">
    <property type="entry name" value="Exo_endo_phos"/>
    <property type="match status" value="1"/>
</dbReference>
<dbReference type="EMBL" id="JACVVK020000039">
    <property type="protein sequence ID" value="KAK7500106.1"/>
    <property type="molecule type" value="Genomic_DNA"/>
</dbReference>
<protein>
    <recommendedName>
        <fullName evidence="5">Endonuclease/exonuclease/phosphatase domain-containing protein</fullName>
    </recommendedName>
</protein>
<gene>
    <name evidence="6" type="ORF">BaRGS_00008653</name>
</gene>
<dbReference type="InterPro" id="IPR036691">
    <property type="entry name" value="Endo/exonu/phosph_ase_sf"/>
</dbReference>
<evidence type="ECO:0000256" key="2">
    <source>
        <dbReference type="ARBA" id="ARBA00022722"/>
    </source>
</evidence>
<accession>A0ABD0LLJ0</accession>
<proteinExistence type="inferred from homology"/>
<feature type="domain" description="Endonuclease/exonuclease/phosphatase" evidence="5">
    <location>
        <begin position="23"/>
        <end position="187"/>
    </location>
</feature>
<dbReference type="GO" id="GO:0016787">
    <property type="term" value="F:hydrolase activity"/>
    <property type="evidence" value="ECO:0007669"/>
    <property type="project" value="UniProtKB-KW"/>
</dbReference>
<reference evidence="6 7" key="1">
    <citation type="journal article" date="2023" name="Sci. Data">
        <title>Genome assembly of the Korean intertidal mud-creeper Batillaria attramentaria.</title>
        <authorList>
            <person name="Patra A.K."/>
            <person name="Ho P.T."/>
            <person name="Jun S."/>
            <person name="Lee S.J."/>
            <person name="Kim Y."/>
            <person name="Won Y.J."/>
        </authorList>
    </citation>
    <scope>NUCLEOTIDE SEQUENCE [LARGE SCALE GENOMIC DNA]</scope>
    <source>
        <strain evidence="6">Wonlab-2016</strain>
    </source>
</reference>
<evidence type="ECO:0000313" key="7">
    <source>
        <dbReference type="Proteomes" id="UP001519460"/>
    </source>
</evidence>
<dbReference type="InterPro" id="IPR005135">
    <property type="entry name" value="Endo/exonuclease/phosphatase"/>
</dbReference>
<dbReference type="PANTHER" id="PTHR11371">
    <property type="entry name" value="DEOXYRIBONUCLEASE"/>
    <property type="match status" value="1"/>
</dbReference>
<dbReference type="AlphaFoldDB" id="A0ABD0LLJ0"/>
<keyword evidence="3" id="KW-0378">Hydrolase</keyword>
<sequence length="240" mass="26462">MMLPLVLVLLASGHVTFASLTIGSFNIQRLSDGKVSDHAVLSRIVQILLRFDIAVIEEALHTDAVHVVLTELNKHGHPYSLSISPAMGRSSYKEHLAVLYRSDLVSVRGTDLYPDSGDHFEREPYTVLFHTTHASVTTFAVMGVHLRPDGVVDEMNRLVDAADHAMSTLHTHNLMITGDFNADCRYLSNTAYEHSALKTDGSLKAACHGAMVYNFETAMHLTNEQALAVSDHYPIQVQVV</sequence>
<dbReference type="PANTHER" id="PTHR11371:SF31">
    <property type="entry name" value="EXTRACELLULAR NUCLEASE"/>
    <property type="match status" value="1"/>
</dbReference>
<evidence type="ECO:0000259" key="5">
    <source>
        <dbReference type="Pfam" id="PF03372"/>
    </source>
</evidence>
<organism evidence="6 7">
    <name type="scientific">Batillaria attramentaria</name>
    <dbReference type="NCBI Taxonomy" id="370345"/>
    <lineage>
        <taxon>Eukaryota</taxon>
        <taxon>Metazoa</taxon>
        <taxon>Spiralia</taxon>
        <taxon>Lophotrochozoa</taxon>
        <taxon>Mollusca</taxon>
        <taxon>Gastropoda</taxon>
        <taxon>Caenogastropoda</taxon>
        <taxon>Sorbeoconcha</taxon>
        <taxon>Cerithioidea</taxon>
        <taxon>Batillariidae</taxon>
        <taxon>Batillaria</taxon>
    </lineage>
</organism>
<keyword evidence="4" id="KW-0732">Signal</keyword>
<dbReference type="Gene3D" id="3.60.10.10">
    <property type="entry name" value="Endonuclease/exonuclease/phosphatase"/>
    <property type="match status" value="1"/>
</dbReference>
<dbReference type="PRINTS" id="PR00130">
    <property type="entry name" value="DNASEI"/>
</dbReference>
<dbReference type="GO" id="GO:0004518">
    <property type="term" value="F:nuclease activity"/>
    <property type="evidence" value="ECO:0007669"/>
    <property type="project" value="UniProtKB-KW"/>
</dbReference>
<keyword evidence="7" id="KW-1185">Reference proteome</keyword>
<dbReference type="Proteomes" id="UP001519460">
    <property type="component" value="Unassembled WGS sequence"/>
</dbReference>
<dbReference type="SMART" id="SM00476">
    <property type="entry name" value="DNaseIc"/>
    <property type="match status" value="1"/>
</dbReference>
<feature type="signal peptide" evidence="4">
    <location>
        <begin position="1"/>
        <end position="18"/>
    </location>
</feature>
<evidence type="ECO:0000256" key="3">
    <source>
        <dbReference type="ARBA" id="ARBA00022801"/>
    </source>
</evidence>
<name>A0ABD0LLJ0_9CAEN</name>
<dbReference type="InterPro" id="IPR016202">
    <property type="entry name" value="DNase_I"/>
</dbReference>
<comment type="caution">
    <text evidence="6">The sequence shown here is derived from an EMBL/GenBank/DDBJ whole genome shotgun (WGS) entry which is preliminary data.</text>
</comment>
<feature type="chain" id="PRO_5044828132" description="Endonuclease/exonuclease/phosphatase domain-containing protein" evidence="4">
    <location>
        <begin position="19"/>
        <end position="240"/>
    </location>
</feature>
<keyword evidence="2" id="KW-0540">Nuclease</keyword>